<sequence length="782" mass="85719">MFNTYQESSQNAAHPHNVYPSCLFCLGLGYALWHPEPHETGEPRIGDIGYVSRGAFIRVHNIDSSKSDNAVTFWKPPCEPEEPSPEGGFRIDGRTAPIAPDRYRSRGVYHRETGGSASVSAISNVAASISASYTCKETHGALLVLQSEAREECIFDNLDVKDYMLRQHAVWHAYVRDVLRQGTLPEDIFLVSGSTKTSADWAAMAFGSSRAGTHMSVSGQTSGFFSLDLFRTRSRVVSGPKIHRHGSLYPRSEGTALVPLKKDQTIFVRRWRMKRRLILPDKIVAGAGHDRLPDSEDKERGPRDDLVASQQAETRVQQAGVLMVVDPLDTLLDYIFEVSGATMAFVRDEDVTGIVGADMYPVDLSTYLRKVQPPVDVTDGCGMISLTGLLEKERLRYPQRQFIKASDLVKWPQSMPKDHGRLEMSRLRLSFDPGEKSRTRPWPHLAFSDLSSGALTDVWAVSKDGALLASTSNLCISVWTLSNGLSVQRITDYSAASISALAFSPDGRQLAGATDEAVMIWDVVSAELLLCLEGHSEPVNAVAYSPNGSYIASGGSDATVKIWNASSGAPLASYSLNDPVLRVFFSEDGSKLAAQTASEVAVFSADAPFVQLAVIPSRNDFVCSFTPSGDRIIVNHGPRTAYIYDTQTFKAVVKLDKHNKDMSSAAFSSDGRRVAIASQDTFILLQSTWPDGTKLRRVSMETTVMAVAFSPDGALLAGIDHGGMIRVWIASSVQFVAEFRGPNNKVRERPAIQFLPDSRRIITCRGPGAVRVWDVGDVFRLR</sequence>
<dbReference type="PROSITE" id="PS00678">
    <property type="entry name" value="WD_REPEATS_1"/>
    <property type="match status" value="1"/>
</dbReference>
<dbReference type="InterPro" id="IPR001680">
    <property type="entry name" value="WD40_rpt"/>
</dbReference>
<dbReference type="AlphaFoldDB" id="A0A9P3GG34"/>
<evidence type="ECO:0000256" key="2">
    <source>
        <dbReference type="ARBA" id="ARBA00022737"/>
    </source>
</evidence>
<dbReference type="InterPro" id="IPR036322">
    <property type="entry name" value="WD40_repeat_dom_sf"/>
</dbReference>
<evidence type="ECO:0000256" key="1">
    <source>
        <dbReference type="ARBA" id="ARBA00022574"/>
    </source>
</evidence>
<feature type="region of interest" description="Disordered" evidence="4">
    <location>
        <begin position="76"/>
        <end position="95"/>
    </location>
</feature>
<dbReference type="CDD" id="cd00200">
    <property type="entry name" value="WD40"/>
    <property type="match status" value="1"/>
</dbReference>
<feature type="repeat" description="WD" evidence="3">
    <location>
        <begin position="532"/>
        <end position="573"/>
    </location>
</feature>
<dbReference type="Proteomes" id="UP000703269">
    <property type="component" value="Unassembled WGS sequence"/>
</dbReference>
<dbReference type="InterPro" id="IPR019775">
    <property type="entry name" value="WD40_repeat_CS"/>
</dbReference>
<evidence type="ECO:0000256" key="4">
    <source>
        <dbReference type="SAM" id="MobiDB-lite"/>
    </source>
</evidence>
<dbReference type="PROSITE" id="PS50294">
    <property type="entry name" value="WD_REPEATS_REGION"/>
    <property type="match status" value="1"/>
</dbReference>
<name>A0A9P3GG34_9APHY</name>
<dbReference type="PANTHER" id="PTHR19879:SF9">
    <property type="entry name" value="TRANSCRIPTION INITIATION FACTOR TFIID SUBUNIT 5"/>
    <property type="match status" value="1"/>
</dbReference>
<dbReference type="SUPFAM" id="SSF50978">
    <property type="entry name" value="WD40 repeat-like"/>
    <property type="match status" value="1"/>
</dbReference>
<dbReference type="PANTHER" id="PTHR19879">
    <property type="entry name" value="TRANSCRIPTION INITIATION FACTOR TFIID"/>
    <property type="match status" value="1"/>
</dbReference>
<dbReference type="InterPro" id="IPR015943">
    <property type="entry name" value="WD40/YVTN_repeat-like_dom_sf"/>
</dbReference>
<evidence type="ECO:0000313" key="6">
    <source>
        <dbReference type="Proteomes" id="UP000703269"/>
    </source>
</evidence>
<evidence type="ECO:0000313" key="5">
    <source>
        <dbReference type="EMBL" id="GJE94280.1"/>
    </source>
</evidence>
<reference evidence="5 6" key="1">
    <citation type="submission" date="2021-08" db="EMBL/GenBank/DDBJ databases">
        <title>Draft Genome Sequence of Phanerochaete sordida strain YK-624.</title>
        <authorList>
            <person name="Mori T."/>
            <person name="Dohra H."/>
            <person name="Suzuki T."/>
            <person name="Kawagishi H."/>
            <person name="Hirai H."/>
        </authorList>
    </citation>
    <scope>NUCLEOTIDE SEQUENCE [LARGE SCALE GENOMIC DNA]</scope>
    <source>
        <strain evidence="5 6">YK-624</strain>
    </source>
</reference>
<dbReference type="PROSITE" id="PS50082">
    <property type="entry name" value="WD_REPEATS_2"/>
    <property type="match status" value="2"/>
</dbReference>
<dbReference type="EMBL" id="BPQB01000039">
    <property type="protein sequence ID" value="GJE94280.1"/>
    <property type="molecule type" value="Genomic_DNA"/>
</dbReference>
<accession>A0A9P3GG34</accession>
<proteinExistence type="predicted"/>
<dbReference type="Pfam" id="PF00400">
    <property type="entry name" value="WD40"/>
    <property type="match status" value="3"/>
</dbReference>
<keyword evidence="6" id="KW-1185">Reference proteome</keyword>
<evidence type="ECO:0000256" key="3">
    <source>
        <dbReference type="PROSITE-ProRule" id="PRU00221"/>
    </source>
</evidence>
<organism evidence="5 6">
    <name type="scientific">Phanerochaete sordida</name>
    <dbReference type="NCBI Taxonomy" id="48140"/>
    <lineage>
        <taxon>Eukaryota</taxon>
        <taxon>Fungi</taxon>
        <taxon>Dikarya</taxon>
        <taxon>Basidiomycota</taxon>
        <taxon>Agaricomycotina</taxon>
        <taxon>Agaricomycetes</taxon>
        <taxon>Polyporales</taxon>
        <taxon>Phanerochaetaceae</taxon>
        <taxon>Phanerochaete</taxon>
    </lineage>
</organism>
<dbReference type="Gene3D" id="2.130.10.10">
    <property type="entry name" value="YVTN repeat-like/Quinoprotein amine dehydrogenase"/>
    <property type="match status" value="2"/>
</dbReference>
<feature type="repeat" description="WD" evidence="3">
    <location>
        <begin position="491"/>
        <end position="531"/>
    </location>
</feature>
<gene>
    <name evidence="5" type="ORF">PsYK624_104490</name>
</gene>
<protein>
    <submittedName>
        <fullName evidence="5">WD40 repeat domain-containing protein</fullName>
    </submittedName>
</protein>
<keyword evidence="1 3" id="KW-0853">WD repeat</keyword>
<keyword evidence="2" id="KW-0677">Repeat</keyword>
<dbReference type="OrthoDB" id="3203311at2759"/>
<dbReference type="SMART" id="SM00320">
    <property type="entry name" value="WD40"/>
    <property type="match status" value="7"/>
</dbReference>
<comment type="caution">
    <text evidence="5">The sequence shown here is derived from an EMBL/GenBank/DDBJ whole genome shotgun (WGS) entry which is preliminary data.</text>
</comment>